<dbReference type="Proteomes" id="UP000243459">
    <property type="component" value="Chromosome 4"/>
</dbReference>
<comment type="pathway">
    <text evidence="1">Cofactor biosynthesis; FAD biosynthesis; FAD from FMN: step 1/1.</text>
</comment>
<evidence type="ECO:0000256" key="3">
    <source>
        <dbReference type="ARBA" id="ARBA00022630"/>
    </source>
</evidence>
<dbReference type="Gramene" id="ONK73692">
    <property type="protein sequence ID" value="ONK73692"/>
    <property type="gene ID" value="A4U43_C04F34280"/>
</dbReference>
<organism evidence="11 12">
    <name type="scientific">Asparagus officinalis</name>
    <name type="common">Garden asparagus</name>
    <dbReference type="NCBI Taxonomy" id="4686"/>
    <lineage>
        <taxon>Eukaryota</taxon>
        <taxon>Viridiplantae</taxon>
        <taxon>Streptophyta</taxon>
        <taxon>Embryophyta</taxon>
        <taxon>Tracheophyta</taxon>
        <taxon>Spermatophyta</taxon>
        <taxon>Magnoliopsida</taxon>
        <taxon>Liliopsida</taxon>
        <taxon>Asparagales</taxon>
        <taxon>Asparagaceae</taxon>
        <taxon>Asparagoideae</taxon>
        <taxon>Asparagus</taxon>
    </lineage>
</organism>
<dbReference type="Gene3D" id="3.40.50.620">
    <property type="entry name" value="HUPs"/>
    <property type="match status" value="1"/>
</dbReference>
<gene>
    <name evidence="11" type="ORF">A4U43_C04F34280</name>
</gene>
<name>A0A5P1F698_ASPOF</name>
<keyword evidence="7" id="KW-0547">Nucleotide-binding</keyword>
<evidence type="ECO:0000256" key="2">
    <source>
        <dbReference type="ARBA" id="ARBA00012393"/>
    </source>
</evidence>
<keyword evidence="12" id="KW-1185">Reference proteome</keyword>
<dbReference type="EC" id="2.7.7.2" evidence="2"/>
<evidence type="ECO:0000256" key="1">
    <source>
        <dbReference type="ARBA" id="ARBA00004726"/>
    </source>
</evidence>
<dbReference type="PANTHER" id="PTHR12714">
    <property type="entry name" value="PROTEIN-S ISOPRENYLCYSTEINE O-METHYLTRANSFERASE"/>
    <property type="match status" value="1"/>
</dbReference>
<dbReference type="GO" id="GO:0003919">
    <property type="term" value="F:FMN adenylyltransferase activity"/>
    <property type="evidence" value="ECO:0007669"/>
    <property type="project" value="UniProtKB-EC"/>
</dbReference>
<evidence type="ECO:0000256" key="6">
    <source>
        <dbReference type="ARBA" id="ARBA00022695"/>
    </source>
</evidence>
<dbReference type="GO" id="GO:0006747">
    <property type="term" value="P:FAD biosynthetic process"/>
    <property type="evidence" value="ECO:0007669"/>
    <property type="project" value="UniProtKB-UniPathway"/>
</dbReference>
<evidence type="ECO:0000256" key="7">
    <source>
        <dbReference type="ARBA" id="ARBA00022741"/>
    </source>
</evidence>
<evidence type="ECO:0000259" key="10">
    <source>
        <dbReference type="Pfam" id="PF06574"/>
    </source>
</evidence>
<protein>
    <recommendedName>
        <fullName evidence="2">FAD synthase</fullName>
        <ecNumber evidence="2">2.7.7.2</ecNumber>
    </recommendedName>
</protein>
<dbReference type="SUPFAM" id="SSF52374">
    <property type="entry name" value="Nucleotidylyl transferase"/>
    <property type="match status" value="1"/>
</dbReference>
<dbReference type="UniPathway" id="UPA00277">
    <property type="reaction ID" value="UER00407"/>
</dbReference>
<dbReference type="OrthoDB" id="414641at2759"/>
<evidence type="ECO:0000313" key="12">
    <source>
        <dbReference type="Proteomes" id="UP000243459"/>
    </source>
</evidence>
<feature type="domain" description="FAD synthetase" evidence="10">
    <location>
        <begin position="171"/>
        <end position="232"/>
    </location>
</feature>
<evidence type="ECO:0000256" key="5">
    <source>
        <dbReference type="ARBA" id="ARBA00022679"/>
    </source>
</evidence>
<dbReference type="AlphaFoldDB" id="A0A5P1F698"/>
<dbReference type="PANTHER" id="PTHR12714:SF20">
    <property type="entry name" value="FAD SYNTHETASE 1, CHLOROPLASTIC-RELATED"/>
    <property type="match status" value="1"/>
</dbReference>
<dbReference type="OMA" id="IMLPKSC"/>
<dbReference type="GO" id="GO:0005524">
    <property type="term" value="F:ATP binding"/>
    <property type="evidence" value="ECO:0007669"/>
    <property type="project" value="UniProtKB-KW"/>
</dbReference>
<evidence type="ECO:0000313" key="11">
    <source>
        <dbReference type="EMBL" id="ONK73692.1"/>
    </source>
</evidence>
<dbReference type="EMBL" id="CM007384">
    <property type="protein sequence ID" value="ONK73692.1"/>
    <property type="molecule type" value="Genomic_DNA"/>
</dbReference>
<keyword evidence="6" id="KW-0548">Nucleotidyltransferase</keyword>
<keyword evidence="5" id="KW-0808">Transferase</keyword>
<accession>A0A5P1F698</accession>
<dbReference type="InterPro" id="IPR015864">
    <property type="entry name" value="FAD_synthase"/>
</dbReference>
<keyword evidence="8" id="KW-0274">FAD</keyword>
<dbReference type="InterPro" id="IPR014729">
    <property type="entry name" value="Rossmann-like_a/b/a_fold"/>
</dbReference>
<dbReference type="GO" id="GO:0009507">
    <property type="term" value="C:chloroplast"/>
    <property type="evidence" value="ECO:0007669"/>
    <property type="project" value="TreeGrafter"/>
</dbReference>
<evidence type="ECO:0000256" key="4">
    <source>
        <dbReference type="ARBA" id="ARBA00022643"/>
    </source>
</evidence>
<keyword evidence="4" id="KW-0288">FMN</keyword>
<sequence>MTSAPARFSIADLASILPSMNFVDIASSRSCICLKGRRYHTPLKPLKAIQKPQLARSVFNSFGAQEAKLGKGEMLKDKMLTDCGSDQECVTGGIVALGKFDALHIGHRELAIEASKIGSPFLLSFVGMEEILGWPYRPPVVAKCDRKRVLSSWAPLCGNVAPLEFQVEFSNVRHLTPRLFVEKLSKDLRVSGVVAGENYRFGYKASGNAQDLVKLCKEYGLHACIVSHVMDKTRLPYNGAISNGINPNDKGQVSSTRVRHALSIGDMEYVTQLLGRKHRLVLMVNKECRFSSSRRILAPRSCLLNQPPGNGKYDHCSFLVDNLIVAKCRVVLDDENLDIELYKEGIQDVIHDGQLISVEFG</sequence>
<keyword evidence="9" id="KW-0067">ATP-binding</keyword>
<evidence type="ECO:0000256" key="8">
    <source>
        <dbReference type="ARBA" id="ARBA00022827"/>
    </source>
</evidence>
<keyword evidence="3" id="KW-0285">Flavoprotein</keyword>
<evidence type="ECO:0000256" key="9">
    <source>
        <dbReference type="ARBA" id="ARBA00022840"/>
    </source>
</evidence>
<dbReference type="GO" id="GO:0009231">
    <property type="term" value="P:riboflavin biosynthetic process"/>
    <property type="evidence" value="ECO:0007669"/>
    <property type="project" value="InterPro"/>
</dbReference>
<reference evidence="12" key="1">
    <citation type="journal article" date="2017" name="Nat. Commun.">
        <title>The asparagus genome sheds light on the origin and evolution of a young Y chromosome.</title>
        <authorList>
            <person name="Harkess A."/>
            <person name="Zhou J."/>
            <person name="Xu C."/>
            <person name="Bowers J.E."/>
            <person name="Van der Hulst R."/>
            <person name="Ayyampalayam S."/>
            <person name="Mercati F."/>
            <person name="Riccardi P."/>
            <person name="McKain M.R."/>
            <person name="Kakrana A."/>
            <person name="Tang H."/>
            <person name="Ray J."/>
            <person name="Groenendijk J."/>
            <person name="Arikit S."/>
            <person name="Mathioni S.M."/>
            <person name="Nakano M."/>
            <person name="Shan H."/>
            <person name="Telgmann-Rauber A."/>
            <person name="Kanno A."/>
            <person name="Yue Z."/>
            <person name="Chen H."/>
            <person name="Li W."/>
            <person name="Chen Y."/>
            <person name="Xu X."/>
            <person name="Zhang Y."/>
            <person name="Luo S."/>
            <person name="Chen H."/>
            <person name="Gao J."/>
            <person name="Mao Z."/>
            <person name="Pires J.C."/>
            <person name="Luo M."/>
            <person name="Kudrna D."/>
            <person name="Wing R.A."/>
            <person name="Meyers B.C."/>
            <person name="Yi K."/>
            <person name="Kong H."/>
            <person name="Lavrijsen P."/>
            <person name="Sunseri F."/>
            <person name="Falavigna A."/>
            <person name="Ye Y."/>
            <person name="Leebens-Mack J.H."/>
            <person name="Chen G."/>
        </authorList>
    </citation>
    <scope>NUCLEOTIDE SEQUENCE [LARGE SCALE GENOMIC DNA]</scope>
    <source>
        <strain evidence="12">cv. DH0086</strain>
    </source>
</reference>
<proteinExistence type="predicted"/>
<dbReference type="Pfam" id="PF06574">
    <property type="entry name" value="FAD_syn"/>
    <property type="match status" value="1"/>
</dbReference>